<evidence type="ECO:0000313" key="3">
    <source>
        <dbReference type="EMBL" id="QYA32352.1"/>
    </source>
</evidence>
<dbReference type="EMBL" id="CP124591">
    <property type="protein sequence ID" value="WZE70400.1"/>
    <property type="molecule type" value="Genomic_DNA"/>
</dbReference>
<evidence type="ECO:0000313" key="5">
    <source>
        <dbReference type="Proteomes" id="UP001465447"/>
    </source>
</evidence>
<dbReference type="RefSeq" id="WP_219492816.1">
    <property type="nucleotide sequence ID" value="NZ_CP124591.1"/>
</dbReference>
<evidence type="ECO:0000256" key="1">
    <source>
        <dbReference type="SAM" id="SignalP"/>
    </source>
</evidence>
<protein>
    <submittedName>
        <fullName evidence="4">Osmoprotectant ABC transporter substrate-binding protein</fullName>
    </submittedName>
</protein>
<accession>A0AAU6RL33</accession>
<reference evidence="4 5" key="2">
    <citation type="submission" date="2023-04" db="EMBL/GenBank/DDBJ databases">
        <title>Macrococci isolated from food, foodproducing animals, and human clinical materials.</title>
        <authorList>
            <person name="Maslanova I."/>
            <person name="Svec P."/>
            <person name="Sedlacek I."/>
            <person name="Novakova D."/>
            <person name="Keller J.E."/>
            <person name="Schwendener S."/>
            <person name="Finstrlova A."/>
            <person name="Botka T."/>
            <person name="Kovarovic V."/>
            <person name="Petras P."/>
            <person name="Perreten V."/>
            <person name="Pantucek R."/>
        </authorList>
    </citation>
    <scope>NUCLEOTIDE SEQUENCE [LARGE SCALE GENOMIC DNA]</scope>
    <source>
        <strain evidence="4 5">CCM 8659</strain>
    </source>
</reference>
<dbReference type="PROSITE" id="PS51257">
    <property type="entry name" value="PROKAR_LIPOPROTEIN"/>
    <property type="match status" value="1"/>
</dbReference>
<dbReference type="CDD" id="cd13608">
    <property type="entry name" value="PBP2_OpuCC_like"/>
    <property type="match status" value="1"/>
</dbReference>
<accession>A0AAT9P550</accession>
<feature type="domain" description="ABC-type glycine betaine transport system substrate-binding" evidence="2">
    <location>
        <begin position="25"/>
        <end position="289"/>
    </location>
</feature>
<keyword evidence="5" id="KW-1185">Reference proteome</keyword>
<dbReference type="KEGG" id="mpsh:QA539_07660"/>
<proteinExistence type="predicted"/>
<dbReference type="Proteomes" id="UP001465447">
    <property type="component" value="Chromosome"/>
</dbReference>
<evidence type="ECO:0000259" key="2">
    <source>
        <dbReference type="Pfam" id="PF04069"/>
    </source>
</evidence>
<dbReference type="EMBL" id="CP079955">
    <property type="protein sequence ID" value="QYA32352.1"/>
    <property type="molecule type" value="Genomic_DNA"/>
</dbReference>
<feature type="signal peptide" evidence="1">
    <location>
        <begin position="1"/>
        <end position="20"/>
    </location>
</feature>
<gene>
    <name evidence="3" type="ORF">KYI10_08145</name>
    <name evidence="4" type="ORF">QA539_07660</name>
</gene>
<organism evidence="4 5">
    <name type="scientific">Macrococcus psychrotolerans</name>
    <dbReference type="NCBI Taxonomy" id="3039389"/>
    <lineage>
        <taxon>Bacteria</taxon>
        <taxon>Bacillati</taxon>
        <taxon>Bacillota</taxon>
        <taxon>Bacilli</taxon>
        <taxon>Bacillales</taxon>
        <taxon>Staphylococcaceae</taxon>
        <taxon>Macrococcus</taxon>
    </lineage>
</organism>
<keyword evidence="1" id="KW-0732">Signal</keyword>
<reference evidence="3" key="1">
    <citation type="submission" date="2021-07" db="EMBL/GenBank/DDBJ databases">
        <title>Prevalence and characterization of methicillin-resistant Macrococcus spp. in food producing animals and meat in Switzerland in 2019.</title>
        <authorList>
            <person name="Keller J.E."/>
            <person name="Schwendener S."/>
            <person name="Neuenschwander J."/>
            <person name="Overesch G."/>
            <person name="Perreten V."/>
        </authorList>
    </citation>
    <scope>NUCLEOTIDE SEQUENCE</scope>
    <source>
        <strain evidence="3">19Msa1099</strain>
    </source>
</reference>
<dbReference type="AlphaFoldDB" id="A0AAU6RL33"/>
<dbReference type="GO" id="GO:0022857">
    <property type="term" value="F:transmembrane transporter activity"/>
    <property type="evidence" value="ECO:0007669"/>
    <property type="project" value="InterPro"/>
</dbReference>
<dbReference type="InterPro" id="IPR007210">
    <property type="entry name" value="ABC_Gly_betaine_transp_sub-bd"/>
</dbReference>
<sequence length="299" mass="33525">MKKLLILLSCLLVLSGCGQNTQKETVKIASVYTTESQILANMIKLLIEKETDHPVELINNLGSGTVVHQAMMRGDANVSSARYTGTDLTGPLGKEPITDPDKARSVVVKGFEEMFDQHYFDSYGFENTYAFMVTKETAKKYNLKTVSDMKKVAQNLRAGVDSSWMKRKGDGFDAFKKTYGFDFKDTKPMQIGLVYEAVNAGKMDVVLGYTTDGRIQSYNLVVLKDDLQFFPPYDANPVATNELLKKDPKIKKLLESMKDQISTEQMQKLNYEVDNNLKEPAVVAEAYLKSHNYFKGGAK</sequence>
<feature type="chain" id="PRO_5044713065" evidence="1">
    <location>
        <begin position="21"/>
        <end position="299"/>
    </location>
</feature>
<evidence type="ECO:0000313" key="4">
    <source>
        <dbReference type="EMBL" id="WZE70400.1"/>
    </source>
</evidence>
<name>A0AAU6RL33_9STAP</name>
<dbReference type="GO" id="GO:0043190">
    <property type="term" value="C:ATP-binding cassette (ABC) transporter complex"/>
    <property type="evidence" value="ECO:0007669"/>
    <property type="project" value="InterPro"/>
</dbReference>
<dbReference type="Pfam" id="PF04069">
    <property type="entry name" value="OpuAC"/>
    <property type="match status" value="1"/>
</dbReference>